<dbReference type="Proteomes" id="UP001054837">
    <property type="component" value="Unassembled WGS sequence"/>
</dbReference>
<keyword evidence="2" id="KW-1185">Reference proteome</keyword>
<dbReference type="AlphaFoldDB" id="A0AAV4QFX7"/>
<accession>A0AAV4QFX7</accession>
<evidence type="ECO:0000313" key="2">
    <source>
        <dbReference type="Proteomes" id="UP001054837"/>
    </source>
</evidence>
<organism evidence="1 2">
    <name type="scientific">Caerostris darwini</name>
    <dbReference type="NCBI Taxonomy" id="1538125"/>
    <lineage>
        <taxon>Eukaryota</taxon>
        <taxon>Metazoa</taxon>
        <taxon>Ecdysozoa</taxon>
        <taxon>Arthropoda</taxon>
        <taxon>Chelicerata</taxon>
        <taxon>Arachnida</taxon>
        <taxon>Araneae</taxon>
        <taxon>Araneomorphae</taxon>
        <taxon>Entelegynae</taxon>
        <taxon>Araneoidea</taxon>
        <taxon>Araneidae</taxon>
        <taxon>Caerostris</taxon>
    </lineage>
</organism>
<name>A0AAV4QFX7_9ARAC</name>
<dbReference type="EMBL" id="BPLQ01004187">
    <property type="protein sequence ID" value="GIY06258.1"/>
    <property type="molecule type" value="Genomic_DNA"/>
</dbReference>
<protein>
    <submittedName>
        <fullName evidence="1">Uncharacterized protein</fullName>
    </submittedName>
</protein>
<reference evidence="1 2" key="1">
    <citation type="submission" date="2021-06" db="EMBL/GenBank/DDBJ databases">
        <title>Caerostris darwini draft genome.</title>
        <authorList>
            <person name="Kono N."/>
            <person name="Arakawa K."/>
        </authorList>
    </citation>
    <scope>NUCLEOTIDE SEQUENCE [LARGE SCALE GENOMIC DNA]</scope>
</reference>
<sequence>MCRYLVLDFAIQNILSQTHQLDANASPLGIAIQEGDRVCGYSHVTRGEGNPQGNSREATIFLLDYHSCDRHSLGCEYFQFLTNDRQRLKRIPFRCNLR</sequence>
<evidence type="ECO:0000313" key="1">
    <source>
        <dbReference type="EMBL" id="GIY06258.1"/>
    </source>
</evidence>
<proteinExistence type="predicted"/>
<comment type="caution">
    <text evidence="1">The sequence shown here is derived from an EMBL/GenBank/DDBJ whole genome shotgun (WGS) entry which is preliminary data.</text>
</comment>
<gene>
    <name evidence="1" type="ORF">CDAR_167381</name>
</gene>